<keyword evidence="7" id="KW-1185">Reference proteome</keyword>
<dbReference type="GO" id="GO:0005829">
    <property type="term" value="C:cytosol"/>
    <property type="evidence" value="ECO:0007669"/>
    <property type="project" value="TreeGrafter"/>
</dbReference>
<dbReference type="Proteomes" id="UP000197032">
    <property type="component" value="Unassembled WGS sequence"/>
</dbReference>
<evidence type="ECO:0000256" key="3">
    <source>
        <dbReference type="ARBA" id="ARBA00022490"/>
    </source>
</evidence>
<dbReference type="OrthoDB" id="9794382at2"/>
<dbReference type="PANTHER" id="PTHR22617:SF23">
    <property type="entry name" value="CHEMOTAXIS PROTEIN CHEW"/>
    <property type="match status" value="1"/>
</dbReference>
<dbReference type="InterPro" id="IPR002545">
    <property type="entry name" value="CheW-lke_dom"/>
</dbReference>
<proteinExistence type="predicted"/>
<reference evidence="7" key="1">
    <citation type="journal article" date="2017" name="Appl. Environ. Microbiol.">
        <title>Genomic Analysis of Calderihabitans maritimus KKC1, a Thermophilic, Hydrogenogenic, Carboxydotrophic Bacterium Isolated from Marine Sediment.</title>
        <authorList>
            <person name="Omae K."/>
            <person name="Yoneda Y."/>
            <person name="Fukuyama Y."/>
            <person name="Yoshida T."/>
            <person name="Sako Y."/>
        </authorList>
    </citation>
    <scope>NUCLEOTIDE SEQUENCE [LARGE SCALE GENOMIC DNA]</scope>
    <source>
        <strain evidence="7">KKC1</strain>
    </source>
</reference>
<evidence type="ECO:0000256" key="2">
    <source>
        <dbReference type="ARBA" id="ARBA00021483"/>
    </source>
</evidence>
<name>A0A1Z5HU69_9FIRM</name>
<dbReference type="GO" id="GO:0006935">
    <property type="term" value="P:chemotaxis"/>
    <property type="evidence" value="ECO:0007669"/>
    <property type="project" value="UniProtKB-KW"/>
</dbReference>
<dbReference type="SMART" id="SM00260">
    <property type="entry name" value="CheW"/>
    <property type="match status" value="1"/>
</dbReference>
<dbReference type="GO" id="GO:0007165">
    <property type="term" value="P:signal transduction"/>
    <property type="evidence" value="ECO:0007669"/>
    <property type="project" value="InterPro"/>
</dbReference>
<dbReference type="CDD" id="cd00732">
    <property type="entry name" value="CheW"/>
    <property type="match status" value="1"/>
</dbReference>
<dbReference type="EMBL" id="BDGJ01000111">
    <property type="protein sequence ID" value="GAW92897.1"/>
    <property type="molecule type" value="Genomic_DNA"/>
</dbReference>
<evidence type="ECO:0000256" key="1">
    <source>
        <dbReference type="ARBA" id="ARBA00004496"/>
    </source>
</evidence>
<dbReference type="PROSITE" id="PS50851">
    <property type="entry name" value="CHEW"/>
    <property type="match status" value="1"/>
</dbReference>
<comment type="caution">
    <text evidence="6">The sequence shown here is derived from an EMBL/GenBank/DDBJ whole genome shotgun (WGS) entry which is preliminary data.</text>
</comment>
<accession>A0A1Z5HU69</accession>
<evidence type="ECO:0000313" key="6">
    <source>
        <dbReference type="EMBL" id="GAW92897.1"/>
    </source>
</evidence>
<evidence type="ECO:0000313" key="7">
    <source>
        <dbReference type="Proteomes" id="UP000197032"/>
    </source>
</evidence>
<keyword evidence="4" id="KW-0145">Chemotaxis</keyword>
<dbReference type="InterPro" id="IPR039315">
    <property type="entry name" value="CheW"/>
</dbReference>
<dbReference type="PANTHER" id="PTHR22617">
    <property type="entry name" value="CHEMOTAXIS SENSOR HISTIDINE KINASE-RELATED"/>
    <property type="match status" value="1"/>
</dbReference>
<dbReference type="InterPro" id="IPR036061">
    <property type="entry name" value="CheW-like_dom_sf"/>
</dbReference>
<organism evidence="6 7">
    <name type="scientific">Calderihabitans maritimus</name>
    <dbReference type="NCBI Taxonomy" id="1246530"/>
    <lineage>
        <taxon>Bacteria</taxon>
        <taxon>Bacillati</taxon>
        <taxon>Bacillota</taxon>
        <taxon>Clostridia</taxon>
        <taxon>Neomoorellales</taxon>
        <taxon>Calderihabitantaceae</taxon>
        <taxon>Calderihabitans</taxon>
    </lineage>
</organism>
<dbReference type="Gene3D" id="2.40.50.180">
    <property type="entry name" value="CheA-289, Domain 4"/>
    <property type="match status" value="1"/>
</dbReference>
<evidence type="ECO:0000256" key="4">
    <source>
        <dbReference type="ARBA" id="ARBA00022500"/>
    </source>
</evidence>
<sequence length="184" mass="20678">MEKFFGREAGLAEQQVTGRAEEQLVVFKLGEETYGIEISVVHEIIRMQDITEVPRTPEFVEGVINLRGRIVPVIDLRKRFGLPVGERTSAWRIMVIQMGDITVGMIVDAVLEVLRLPAGSIELPPAMITGIDTAYLRGVGKWQDRLIILLDVEKILRENEKKELQEEAGREIASALEGQEELLT</sequence>
<dbReference type="RefSeq" id="WP_088554150.1">
    <property type="nucleotide sequence ID" value="NZ_BDGJ01000111.1"/>
</dbReference>
<dbReference type="Gene3D" id="2.30.30.40">
    <property type="entry name" value="SH3 Domains"/>
    <property type="match status" value="1"/>
</dbReference>
<dbReference type="Pfam" id="PF01584">
    <property type="entry name" value="CheW"/>
    <property type="match status" value="1"/>
</dbReference>
<gene>
    <name evidence="6" type="ORF">KKC1_20440</name>
</gene>
<dbReference type="AlphaFoldDB" id="A0A1Z5HU69"/>
<protein>
    <recommendedName>
        <fullName evidence="2">Chemotaxis protein CheW</fullName>
    </recommendedName>
</protein>
<dbReference type="SUPFAM" id="SSF50341">
    <property type="entry name" value="CheW-like"/>
    <property type="match status" value="1"/>
</dbReference>
<evidence type="ECO:0000259" key="5">
    <source>
        <dbReference type="PROSITE" id="PS50851"/>
    </source>
</evidence>
<feature type="domain" description="CheW-like" evidence="5">
    <location>
        <begin position="21"/>
        <end position="161"/>
    </location>
</feature>
<comment type="subcellular location">
    <subcellularLocation>
        <location evidence="1">Cytoplasm</location>
    </subcellularLocation>
</comment>
<dbReference type="FunFam" id="2.40.50.180:FF:000002">
    <property type="entry name" value="Chemotaxis protein CheW"/>
    <property type="match status" value="1"/>
</dbReference>
<keyword evidence="3" id="KW-0963">Cytoplasm</keyword>